<dbReference type="EMBL" id="CP019479">
    <property type="protein sequence ID" value="UQC88287.1"/>
    <property type="molecule type" value="Genomic_DNA"/>
</dbReference>
<keyword evidence="2" id="KW-1185">Reference proteome</keyword>
<dbReference type="AlphaFoldDB" id="A0A9Q8T371"/>
<dbReference type="GeneID" id="73347757"/>
<accession>A0A9Q8T371</accession>
<sequence>MELFDIYSEQVGYYERSDYENDQNQIFWVLEYLEDPAFQNVAWNLTMTEAWISSPYLLEFEYFQGHRLDWAVSLPVHGASSSELGLPHVLDLEEGFVIKHEVGSNVTRLHSNKCRLRDGDLLSLAYFHYTTMLRWANQMMARGGVTSIQEFFQSWSGNRHWSKSNNAVDRLTILKELW</sequence>
<organism evidence="1 2">
    <name type="scientific">Colletotrichum lupini</name>
    <dbReference type="NCBI Taxonomy" id="145971"/>
    <lineage>
        <taxon>Eukaryota</taxon>
        <taxon>Fungi</taxon>
        <taxon>Dikarya</taxon>
        <taxon>Ascomycota</taxon>
        <taxon>Pezizomycotina</taxon>
        <taxon>Sordariomycetes</taxon>
        <taxon>Hypocreomycetidae</taxon>
        <taxon>Glomerellales</taxon>
        <taxon>Glomerellaceae</taxon>
        <taxon>Colletotrichum</taxon>
        <taxon>Colletotrichum acutatum species complex</taxon>
    </lineage>
</organism>
<protein>
    <submittedName>
        <fullName evidence="1">Uncharacterized protein</fullName>
    </submittedName>
</protein>
<evidence type="ECO:0000313" key="2">
    <source>
        <dbReference type="Proteomes" id="UP000830671"/>
    </source>
</evidence>
<dbReference type="Proteomes" id="UP000830671">
    <property type="component" value="Chromosome 7"/>
</dbReference>
<name>A0A9Q8T371_9PEZI</name>
<dbReference type="KEGG" id="clup:CLUP02_13810"/>
<proteinExistence type="predicted"/>
<gene>
    <name evidence="1" type="ORF">CLUP02_13810</name>
</gene>
<reference evidence="1" key="1">
    <citation type="journal article" date="2021" name="Mol. Plant Microbe Interact.">
        <title>Complete Genome Sequence of the Plant-Pathogenic Fungus Colletotrichum lupini.</title>
        <authorList>
            <person name="Baroncelli R."/>
            <person name="Pensec F."/>
            <person name="Da Lio D."/>
            <person name="Boufleur T."/>
            <person name="Vicente I."/>
            <person name="Sarrocco S."/>
            <person name="Picot A."/>
            <person name="Baraldi E."/>
            <person name="Sukno S."/>
            <person name="Thon M."/>
            <person name="Le Floch G."/>
        </authorList>
    </citation>
    <scope>NUCLEOTIDE SEQUENCE</scope>
    <source>
        <strain evidence="1">IMI 504893</strain>
    </source>
</reference>
<dbReference type="RefSeq" id="XP_049149893.1">
    <property type="nucleotide sequence ID" value="XM_049292747.1"/>
</dbReference>
<evidence type="ECO:0000313" key="1">
    <source>
        <dbReference type="EMBL" id="UQC88287.1"/>
    </source>
</evidence>